<dbReference type="GO" id="GO:0016740">
    <property type="term" value="F:transferase activity"/>
    <property type="evidence" value="ECO:0007669"/>
    <property type="project" value="UniProtKB-KW"/>
</dbReference>
<dbReference type="Gene3D" id="3.10.490.10">
    <property type="entry name" value="Gamma-glutamyl cyclotransferase-like"/>
    <property type="match status" value="1"/>
</dbReference>
<gene>
    <name evidence="3" type="ORF">GIY56_00130</name>
</gene>
<dbReference type="AlphaFoldDB" id="A0A6L6HKN8"/>
<dbReference type="InterPro" id="IPR013024">
    <property type="entry name" value="GGCT-like"/>
</dbReference>
<name>A0A6L6HKN8_9RHOB</name>
<dbReference type="GO" id="GO:0006751">
    <property type="term" value="P:glutathione catabolic process"/>
    <property type="evidence" value="ECO:0007669"/>
    <property type="project" value="InterPro"/>
</dbReference>
<sequence length="188" mass="20585">MGTMRKIEWVFGYGSLIWDPGFAPVETARAWVTGYARSFCLRSIQHRGTAARPGLVLGLDAQPGGECGGLALRIADGDHDEVLAYLRARELVTDAYKEAILPLRLEDGRRVEALAYVMRRDHVQYAGGLDLAEQARIIARAQGGRGPNADYLFNTAAHLAQIGLGDATMDHLTDEVRKLLESDRNPPA</sequence>
<dbReference type="InterPro" id="IPR036568">
    <property type="entry name" value="GGCT-like_sf"/>
</dbReference>
<dbReference type="EC" id="4.3.2.7" evidence="1"/>
<protein>
    <recommendedName>
        <fullName evidence="1">glutathione-specific gamma-glutamylcyclotransferase</fullName>
        <ecNumber evidence="1">4.3.2.7</ecNumber>
    </recommendedName>
</protein>
<dbReference type="Proteomes" id="UP000481417">
    <property type="component" value="Unassembled WGS sequence"/>
</dbReference>
<keyword evidence="4" id="KW-1185">Reference proteome</keyword>
<dbReference type="InterPro" id="IPR006840">
    <property type="entry name" value="ChaC"/>
</dbReference>
<accession>A0A6L6HKN8</accession>
<evidence type="ECO:0000256" key="2">
    <source>
        <dbReference type="ARBA" id="ARBA00023239"/>
    </source>
</evidence>
<keyword evidence="3" id="KW-0808">Transferase</keyword>
<dbReference type="SUPFAM" id="SSF110857">
    <property type="entry name" value="Gamma-glutamyl cyclotransferase-like"/>
    <property type="match status" value="1"/>
</dbReference>
<organism evidence="3 4">
    <name type="scientific">Paracoccus lichenicola</name>
    <dbReference type="NCBI Taxonomy" id="2665644"/>
    <lineage>
        <taxon>Bacteria</taxon>
        <taxon>Pseudomonadati</taxon>
        <taxon>Pseudomonadota</taxon>
        <taxon>Alphaproteobacteria</taxon>
        <taxon>Rhodobacterales</taxon>
        <taxon>Paracoccaceae</taxon>
        <taxon>Paracoccus</taxon>
    </lineage>
</organism>
<dbReference type="EMBL" id="WMBT01000001">
    <property type="protein sequence ID" value="MTD98692.1"/>
    <property type="molecule type" value="Genomic_DNA"/>
</dbReference>
<dbReference type="GO" id="GO:0005737">
    <property type="term" value="C:cytoplasm"/>
    <property type="evidence" value="ECO:0007669"/>
    <property type="project" value="TreeGrafter"/>
</dbReference>
<evidence type="ECO:0000256" key="1">
    <source>
        <dbReference type="ARBA" id="ARBA00012344"/>
    </source>
</evidence>
<dbReference type="PANTHER" id="PTHR12192:SF2">
    <property type="entry name" value="GLUTATHIONE-SPECIFIC GAMMA-GLUTAMYLCYCLOTRANSFERASE 2"/>
    <property type="match status" value="1"/>
</dbReference>
<dbReference type="PANTHER" id="PTHR12192">
    <property type="entry name" value="CATION TRANSPORT PROTEIN CHAC-RELATED"/>
    <property type="match status" value="1"/>
</dbReference>
<evidence type="ECO:0000313" key="3">
    <source>
        <dbReference type="EMBL" id="MTD98692.1"/>
    </source>
</evidence>
<dbReference type="GO" id="GO:0061928">
    <property type="term" value="F:glutathione specific gamma-glutamylcyclotransferase activity"/>
    <property type="evidence" value="ECO:0007669"/>
    <property type="project" value="UniProtKB-EC"/>
</dbReference>
<reference evidence="3 4" key="1">
    <citation type="submission" date="2019-11" db="EMBL/GenBank/DDBJ databases">
        <authorList>
            <person name="Lang L."/>
        </authorList>
    </citation>
    <scope>NUCLEOTIDE SEQUENCE [LARGE SCALE GENOMIC DNA]</scope>
    <source>
        <strain evidence="3 4">YIM 132242</strain>
    </source>
</reference>
<dbReference type="Pfam" id="PF04752">
    <property type="entry name" value="ChaC"/>
    <property type="match status" value="1"/>
</dbReference>
<dbReference type="CDD" id="cd06661">
    <property type="entry name" value="GGCT_like"/>
    <property type="match status" value="1"/>
</dbReference>
<evidence type="ECO:0000313" key="4">
    <source>
        <dbReference type="Proteomes" id="UP000481417"/>
    </source>
</evidence>
<keyword evidence="2" id="KW-0456">Lyase</keyword>
<proteinExistence type="predicted"/>
<comment type="caution">
    <text evidence="3">The sequence shown here is derived from an EMBL/GenBank/DDBJ whole genome shotgun (WGS) entry which is preliminary data.</text>
</comment>